<name>A0AAE3NBG4_RALSL</name>
<evidence type="ECO:0000313" key="4">
    <source>
        <dbReference type="EMBL" id="MDB0520432.1"/>
    </source>
</evidence>
<dbReference type="SUPFAM" id="SSF101386">
    <property type="entry name" value="all-alpha NTP pyrophosphatases"/>
    <property type="match status" value="1"/>
</dbReference>
<gene>
    <name evidence="4" type="ORF">LBW55_02235</name>
</gene>
<dbReference type="Pfam" id="PF18722">
    <property type="entry name" value="MazG_C"/>
    <property type="match status" value="1"/>
</dbReference>
<feature type="region of interest" description="Disordered" evidence="1">
    <location>
        <begin position="1"/>
        <end position="27"/>
    </location>
</feature>
<evidence type="ECO:0000259" key="2">
    <source>
        <dbReference type="Pfam" id="PF03819"/>
    </source>
</evidence>
<dbReference type="InterPro" id="IPR011379">
    <property type="entry name" value="MazG-related_GP37"/>
</dbReference>
<dbReference type="AlphaFoldDB" id="A0AAE3NBG4"/>
<accession>A0AAE3NBG4</accession>
<evidence type="ECO:0000259" key="3">
    <source>
        <dbReference type="Pfam" id="PF18722"/>
    </source>
</evidence>
<evidence type="ECO:0000256" key="1">
    <source>
        <dbReference type="SAM" id="MobiDB-lite"/>
    </source>
</evidence>
<evidence type="ECO:0000313" key="5">
    <source>
        <dbReference type="Proteomes" id="UP001143674"/>
    </source>
</evidence>
<dbReference type="CDD" id="cd11541">
    <property type="entry name" value="NTP-PPase_u4"/>
    <property type="match status" value="1"/>
</dbReference>
<reference evidence="4" key="1">
    <citation type="submission" date="2021-09" db="EMBL/GenBank/DDBJ databases">
        <title>Genomic analysis of Ralstonia spp.</title>
        <authorList>
            <person name="Aburjaile F."/>
            <person name="Ariute J.C."/>
            <person name="Pais A.K.L."/>
            <person name="Albuquerque G.M.R."/>
            <person name="Silva A.M.F."/>
            <person name="Brenig B."/>
            <person name="Azevedo V."/>
            <person name="Matiuzzi M."/>
            <person name="Ramos R."/>
            <person name="Goes-Neto A."/>
            <person name="Soares S."/>
            <person name="Iseppon A.M.B."/>
            <person name="Souza E."/>
            <person name="Gama M."/>
        </authorList>
    </citation>
    <scope>NUCLEOTIDE SEQUENCE</scope>
    <source>
        <strain evidence="4">B4</strain>
    </source>
</reference>
<dbReference type="Gene3D" id="1.10.287.1080">
    <property type="entry name" value="MazG-like"/>
    <property type="match status" value="1"/>
</dbReference>
<sequence length="326" mass="36750">MSKQNAVDLKKLGETDRLRQADSQTQNSPVKIASQLLSKFSEYQAMVQRTNERPSRTISLMGLVGEVGDLHSMMKKLFLQKNNPLFRKELREELGDLLWYLTSLASLYEIPLEEVARTNAEKAESLYSEGSVNIFDSGFPADEQLPRRFTVNFYEKPLERNLYVKVSVHDVVIGDALTDNSHEDDGYRYHDVFHLAYAAVLGWSPVCRALLKCKRKSDAKIDEVEDGARAAIIEEAVSILVFNQAEDRNWYADRSSIDIGLLKTIRRMVTGLEVQACTAKQWQAAICQGYGVFKELKKNGGGNVTVDLGKQRLTYRIPAAAKGHRA</sequence>
<dbReference type="EMBL" id="JAIVEX010000001">
    <property type="protein sequence ID" value="MDB0520432.1"/>
    <property type="molecule type" value="Genomic_DNA"/>
</dbReference>
<protein>
    <submittedName>
        <fullName evidence="4">Nucleoside triphosphate pyrophosphohydrolase family protein</fullName>
    </submittedName>
</protein>
<proteinExistence type="predicted"/>
<feature type="compositionally biased region" description="Basic and acidic residues" evidence="1">
    <location>
        <begin position="8"/>
        <end position="20"/>
    </location>
</feature>
<dbReference type="Proteomes" id="UP001143674">
    <property type="component" value="Unassembled WGS sequence"/>
</dbReference>
<dbReference type="Pfam" id="PF03819">
    <property type="entry name" value="MazG"/>
    <property type="match status" value="1"/>
</dbReference>
<feature type="domain" description="MazG C-terminal" evidence="3">
    <location>
        <begin position="132"/>
        <end position="316"/>
    </location>
</feature>
<organism evidence="4 5">
    <name type="scientific">Ralstonia solanacearum</name>
    <name type="common">Pseudomonas solanacearum</name>
    <dbReference type="NCBI Taxonomy" id="305"/>
    <lineage>
        <taxon>Bacteria</taxon>
        <taxon>Pseudomonadati</taxon>
        <taxon>Pseudomonadota</taxon>
        <taxon>Betaproteobacteria</taxon>
        <taxon>Burkholderiales</taxon>
        <taxon>Burkholderiaceae</taxon>
        <taxon>Ralstonia</taxon>
        <taxon>Ralstonia solanacearum species complex</taxon>
    </lineage>
</organism>
<feature type="domain" description="NTP pyrophosphohydrolase MazG-like" evidence="2">
    <location>
        <begin position="62"/>
        <end position="124"/>
    </location>
</feature>
<dbReference type="InterPro" id="IPR004518">
    <property type="entry name" value="MazG-like_dom"/>
</dbReference>
<comment type="caution">
    <text evidence="4">The sequence shown here is derived from an EMBL/GenBank/DDBJ whole genome shotgun (WGS) entry which is preliminary data.</text>
</comment>
<dbReference type="InterPro" id="IPR041407">
    <property type="entry name" value="MazG_C"/>
</dbReference>
<dbReference type="RefSeq" id="WP_247589236.1">
    <property type="nucleotide sequence ID" value="NZ_JAIVEX010000001.1"/>
</dbReference>